<dbReference type="Proteomes" id="UP000694036">
    <property type="component" value="Chromosome"/>
</dbReference>
<protein>
    <submittedName>
        <fullName evidence="1">Uncharacterized protein</fullName>
    </submittedName>
</protein>
<gene>
    <name evidence="1" type="ORF">J5U22_01996</name>
</gene>
<dbReference type="GeneID" id="65557347"/>
<dbReference type="EMBL" id="CP077713">
    <property type="protein sequence ID" value="QXJ35449.1"/>
    <property type="molecule type" value="Genomic_DNA"/>
</dbReference>
<reference evidence="1 2" key="1">
    <citation type="journal article" date="2021" name="Environ. Microbiol.">
        <title>New insights into the diversity and evolution of the archaeal mobilome from three complete genomes of Saccharolobus shibatae.</title>
        <authorList>
            <person name="Medvedeva S."/>
            <person name="Brandt D."/>
            <person name="Cvirkaite-Krupovic V."/>
            <person name="Liu Y."/>
            <person name="Severinov K."/>
            <person name="Ishino S."/>
            <person name="Ishino Y."/>
            <person name="Prangishvili D."/>
            <person name="Kalinowski J."/>
            <person name="Krupovic M."/>
        </authorList>
    </citation>
    <scope>NUCLEOTIDE SEQUENCE [LARGE SCALE GENOMIC DNA]</scope>
    <source>
        <strain evidence="1 2">S38A</strain>
    </source>
</reference>
<accession>A0A8F5C1I0</accession>
<sequence>MDEIDLVNEFAHVTIKIDREANGVRLVIESKRFESKIYLDPLMLDFLTLLDQKELRNIIKDIIEKKYQNLLMVSE</sequence>
<organism evidence="1 2">
    <name type="scientific">Saccharolobus shibatae</name>
    <dbReference type="NCBI Taxonomy" id="2286"/>
    <lineage>
        <taxon>Archaea</taxon>
        <taxon>Thermoproteota</taxon>
        <taxon>Thermoprotei</taxon>
        <taxon>Sulfolobales</taxon>
        <taxon>Sulfolobaceae</taxon>
        <taxon>Saccharolobus</taxon>
    </lineage>
</organism>
<dbReference type="RefSeq" id="WP_218258013.1">
    <property type="nucleotide sequence ID" value="NZ_CP077713.1"/>
</dbReference>
<proteinExistence type="predicted"/>
<name>A0A8F5C1I0_9CREN</name>
<keyword evidence="2" id="KW-1185">Reference proteome</keyword>
<evidence type="ECO:0000313" key="1">
    <source>
        <dbReference type="EMBL" id="QXJ35449.1"/>
    </source>
</evidence>
<dbReference type="AlphaFoldDB" id="A0A8F5C1I0"/>
<evidence type="ECO:0000313" key="2">
    <source>
        <dbReference type="Proteomes" id="UP000694036"/>
    </source>
</evidence>